<comment type="similarity">
    <text evidence="3">Belongs to the CBF-beta family.</text>
</comment>
<dbReference type="PANTHER" id="PTHR10276">
    <property type="entry name" value="CORE-BINDING FACTOR, BETA SUBUNIT"/>
    <property type="match status" value="1"/>
</dbReference>
<dbReference type="PANTHER" id="PTHR10276:SF3">
    <property type="entry name" value="CORE-BINDING FACTOR SUBUNIT BETA"/>
    <property type="match status" value="1"/>
</dbReference>
<name>A0A7E4VBT0_PANRE</name>
<evidence type="ECO:0000256" key="1">
    <source>
        <dbReference type="ARBA" id="ARBA00004123"/>
    </source>
</evidence>
<evidence type="ECO:0000313" key="5">
    <source>
        <dbReference type="WBParaSite" id="Pan_g19114.t1"/>
    </source>
</evidence>
<dbReference type="SUPFAM" id="SSF50723">
    <property type="entry name" value="Core binding factor beta, CBF"/>
    <property type="match status" value="1"/>
</dbReference>
<dbReference type="WBParaSite" id="Pan_g19114.t1">
    <property type="protein sequence ID" value="Pan_g19114.t1"/>
    <property type="gene ID" value="Pan_g19114"/>
</dbReference>
<reference evidence="4" key="1">
    <citation type="journal article" date="2013" name="Genetics">
        <title>The draft genome and transcriptome of Panagrellus redivivus are shaped by the harsh demands of a free-living lifestyle.</title>
        <authorList>
            <person name="Srinivasan J."/>
            <person name="Dillman A.R."/>
            <person name="Macchietto M.G."/>
            <person name="Heikkinen L."/>
            <person name="Lakso M."/>
            <person name="Fracchia K.M."/>
            <person name="Antoshechkin I."/>
            <person name="Mortazavi A."/>
            <person name="Wong G."/>
            <person name="Sternberg P.W."/>
        </authorList>
    </citation>
    <scope>NUCLEOTIDE SEQUENCE [LARGE SCALE GENOMIC DNA]</scope>
    <source>
        <strain evidence="4">MT8872</strain>
    </source>
</reference>
<reference evidence="5" key="2">
    <citation type="submission" date="2020-10" db="UniProtKB">
        <authorList>
            <consortium name="WormBaseParasite"/>
        </authorList>
    </citation>
    <scope>IDENTIFICATION</scope>
</reference>
<proteinExistence type="inferred from homology"/>
<dbReference type="GO" id="GO:0043565">
    <property type="term" value="F:sequence-specific DNA binding"/>
    <property type="evidence" value="ECO:0007669"/>
    <property type="project" value="TreeGrafter"/>
</dbReference>
<keyword evidence="4" id="KW-1185">Reference proteome</keyword>
<sequence length="148" mass="16469">MLVHPAMYAENQAEAFQNDAILTQLAQQTTIAFAGFPHARDAERRQEFVAACNRRKLPITVPSNGINLCLELTSTTPSATEIAFTSAFVFHGVCVRFTGRINKQSLTGNGSLELDSERAASESVRTAETLLPYRQRIERIRNMILNNQ</sequence>
<dbReference type="GO" id="GO:0003713">
    <property type="term" value="F:transcription coactivator activity"/>
    <property type="evidence" value="ECO:0007669"/>
    <property type="project" value="InterPro"/>
</dbReference>
<evidence type="ECO:0000256" key="3">
    <source>
        <dbReference type="ARBA" id="ARBA00025734"/>
    </source>
</evidence>
<protein>
    <submittedName>
        <fullName evidence="5">Transcriptional regulator</fullName>
    </submittedName>
</protein>
<dbReference type="Pfam" id="PF02312">
    <property type="entry name" value="CBF_beta"/>
    <property type="match status" value="1"/>
</dbReference>
<evidence type="ECO:0000313" key="4">
    <source>
        <dbReference type="Proteomes" id="UP000492821"/>
    </source>
</evidence>
<accession>A0A7E4VBT0</accession>
<dbReference type="GO" id="GO:0016513">
    <property type="term" value="C:core-binding factor complex"/>
    <property type="evidence" value="ECO:0007669"/>
    <property type="project" value="TreeGrafter"/>
</dbReference>
<dbReference type="Gene3D" id="2.40.250.10">
    <property type="entry name" value="Core binding factor, beta subunit"/>
    <property type="match status" value="1"/>
</dbReference>
<evidence type="ECO:0000256" key="2">
    <source>
        <dbReference type="ARBA" id="ARBA00023242"/>
    </source>
</evidence>
<dbReference type="InterPro" id="IPR036552">
    <property type="entry name" value="CBF_bsu_sf"/>
</dbReference>
<dbReference type="AlphaFoldDB" id="A0A7E4VBT0"/>
<dbReference type="GO" id="GO:0006357">
    <property type="term" value="P:regulation of transcription by RNA polymerase II"/>
    <property type="evidence" value="ECO:0007669"/>
    <property type="project" value="TreeGrafter"/>
</dbReference>
<dbReference type="InterPro" id="IPR003417">
    <property type="entry name" value="CBF_beta"/>
</dbReference>
<keyword evidence="2" id="KW-0539">Nucleus</keyword>
<dbReference type="Proteomes" id="UP000492821">
    <property type="component" value="Unassembled WGS sequence"/>
</dbReference>
<organism evidence="4 5">
    <name type="scientific">Panagrellus redivivus</name>
    <name type="common">Microworm</name>
    <dbReference type="NCBI Taxonomy" id="6233"/>
    <lineage>
        <taxon>Eukaryota</taxon>
        <taxon>Metazoa</taxon>
        <taxon>Ecdysozoa</taxon>
        <taxon>Nematoda</taxon>
        <taxon>Chromadorea</taxon>
        <taxon>Rhabditida</taxon>
        <taxon>Tylenchina</taxon>
        <taxon>Panagrolaimomorpha</taxon>
        <taxon>Panagrolaimoidea</taxon>
        <taxon>Panagrolaimidae</taxon>
        <taxon>Panagrellus</taxon>
    </lineage>
</organism>
<comment type="subcellular location">
    <subcellularLocation>
        <location evidence="1">Nucleus</location>
    </subcellularLocation>
</comment>